<reference evidence="2" key="1">
    <citation type="submission" date="2021-06" db="EMBL/GenBank/DDBJ databases">
        <title>Thalassococcus sp. CAU 1522 isolated from sea sand, Republic of Korea.</title>
        <authorList>
            <person name="Kim W."/>
        </authorList>
    </citation>
    <scope>NUCLEOTIDE SEQUENCE</scope>
    <source>
        <strain evidence="2">CAU 1522</strain>
    </source>
</reference>
<feature type="chain" id="PRO_5046386521" evidence="1">
    <location>
        <begin position="23"/>
        <end position="114"/>
    </location>
</feature>
<evidence type="ECO:0000313" key="2">
    <source>
        <dbReference type="EMBL" id="MBV2360062.1"/>
    </source>
</evidence>
<dbReference type="PROSITE" id="PS51257">
    <property type="entry name" value="PROKAR_LIPOPROTEIN"/>
    <property type="match status" value="1"/>
</dbReference>
<keyword evidence="3" id="KW-1185">Reference proteome</keyword>
<protein>
    <submittedName>
        <fullName evidence="2">Uncharacterized protein</fullName>
    </submittedName>
</protein>
<comment type="caution">
    <text evidence="2">The sequence shown here is derived from an EMBL/GenBank/DDBJ whole genome shotgun (WGS) entry which is preliminary data.</text>
</comment>
<feature type="signal peptide" evidence="1">
    <location>
        <begin position="1"/>
        <end position="22"/>
    </location>
</feature>
<name>A0ABS6N8P9_9RHOB</name>
<evidence type="ECO:0000256" key="1">
    <source>
        <dbReference type="SAM" id="SignalP"/>
    </source>
</evidence>
<organism evidence="2 3">
    <name type="scientific">Thalassococcus arenae</name>
    <dbReference type="NCBI Taxonomy" id="2851652"/>
    <lineage>
        <taxon>Bacteria</taxon>
        <taxon>Pseudomonadati</taxon>
        <taxon>Pseudomonadota</taxon>
        <taxon>Alphaproteobacteria</taxon>
        <taxon>Rhodobacterales</taxon>
        <taxon>Roseobacteraceae</taxon>
        <taxon>Thalassococcus</taxon>
    </lineage>
</organism>
<dbReference type="RefSeq" id="WP_217777836.1">
    <property type="nucleotide sequence ID" value="NZ_JAHRWL010000001.1"/>
</dbReference>
<dbReference type="EMBL" id="JAHRWL010000001">
    <property type="protein sequence ID" value="MBV2360062.1"/>
    <property type="molecule type" value="Genomic_DNA"/>
</dbReference>
<gene>
    <name evidence="2" type="ORF">KUH32_09775</name>
</gene>
<proteinExistence type="predicted"/>
<keyword evidence="1" id="KW-0732">Signal</keyword>
<sequence>MTMKRWMTGCVAALSVAGCMQAAPSTGPSASTDGHAAKLRPGMSPNDAFLTFGPESGFERNPANWDESCLSYAYGPAEQPRYVHARFVNDALATATDGHPGICSYTDAPVTGQA</sequence>
<dbReference type="Proteomes" id="UP001166293">
    <property type="component" value="Unassembled WGS sequence"/>
</dbReference>
<evidence type="ECO:0000313" key="3">
    <source>
        <dbReference type="Proteomes" id="UP001166293"/>
    </source>
</evidence>
<accession>A0ABS6N8P9</accession>